<evidence type="ECO:0000313" key="2">
    <source>
        <dbReference type="Proteomes" id="UP000241208"/>
    </source>
</evidence>
<name>A0A2T4LR94_9STAP</name>
<accession>A0A2T4LR94</accession>
<reference evidence="1 2" key="1">
    <citation type="journal article" date="2016" name="Front. Microbiol.">
        <title>Comprehensive Phylogenetic Analysis of Bovine Non-aureus Staphylococci Species Based on Whole-Genome Sequencing.</title>
        <authorList>
            <person name="Naushad S."/>
            <person name="Barkema H.W."/>
            <person name="Luby C."/>
            <person name="Condas L.A."/>
            <person name="Nobrega D.B."/>
            <person name="Carson D.A."/>
            <person name="De Buck J."/>
        </authorList>
    </citation>
    <scope>NUCLEOTIDE SEQUENCE [LARGE SCALE GENOMIC DNA]</scope>
    <source>
        <strain evidence="1 2">SNUC 3829</strain>
    </source>
</reference>
<dbReference type="EMBL" id="PYZR01000109">
    <property type="protein sequence ID" value="PTF65831.1"/>
    <property type="molecule type" value="Genomic_DNA"/>
</dbReference>
<gene>
    <name evidence="1" type="ORF">BUY34_09260</name>
</gene>
<sequence length="68" mass="7935">MESQIIYLSKINHKQDKLQIENKLSQIIGVNHVLVDIEKAQVFIEFETPASLNNLEKDIYDLGFEILY</sequence>
<dbReference type="GO" id="GO:0046872">
    <property type="term" value="F:metal ion binding"/>
    <property type="evidence" value="ECO:0007669"/>
    <property type="project" value="InterPro"/>
</dbReference>
<dbReference type="InterPro" id="IPR036163">
    <property type="entry name" value="HMA_dom_sf"/>
</dbReference>
<dbReference type="NCBIfam" id="NF047536">
    <property type="entry name" value="Cu_chaper_CsoZ"/>
    <property type="match status" value="1"/>
</dbReference>
<comment type="caution">
    <text evidence="1">The sequence shown here is derived from an EMBL/GenBank/DDBJ whole genome shotgun (WGS) entry which is preliminary data.</text>
</comment>
<dbReference type="Gene3D" id="3.30.70.100">
    <property type="match status" value="1"/>
</dbReference>
<dbReference type="STRING" id="29382.BZ166_08470"/>
<organism evidence="1 2">
    <name type="scientific">Staphylococcus cohnii</name>
    <dbReference type="NCBI Taxonomy" id="29382"/>
    <lineage>
        <taxon>Bacteria</taxon>
        <taxon>Bacillati</taxon>
        <taxon>Bacillota</taxon>
        <taxon>Bacilli</taxon>
        <taxon>Bacillales</taxon>
        <taxon>Staphylococcaceae</taxon>
        <taxon>Staphylococcus</taxon>
        <taxon>Staphylococcus cohnii species complex</taxon>
    </lineage>
</organism>
<dbReference type="Proteomes" id="UP000241208">
    <property type="component" value="Unassembled WGS sequence"/>
</dbReference>
<proteinExistence type="predicted"/>
<dbReference type="RefSeq" id="WP_107384548.1">
    <property type="nucleotide sequence ID" value="NZ_CP126540.1"/>
</dbReference>
<dbReference type="SUPFAM" id="SSF55008">
    <property type="entry name" value="HMA, heavy metal-associated domain"/>
    <property type="match status" value="1"/>
</dbReference>
<dbReference type="CDD" id="cd00371">
    <property type="entry name" value="HMA"/>
    <property type="match status" value="1"/>
</dbReference>
<dbReference type="InterPro" id="IPR006121">
    <property type="entry name" value="HMA_dom"/>
</dbReference>
<evidence type="ECO:0000313" key="1">
    <source>
        <dbReference type="EMBL" id="PTF65831.1"/>
    </source>
</evidence>
<protein>
    <recommendedName>
        <fullName evidence="3">HMA domain-containing protein</fullName>
    </recommendedName>
</protein>
<dbReference type="AlphaFoldDB" id="A0A2T4LR94"/>
<evidence type="ECO:0008006" key="3">
    <source>
        <dbReference type="Google" id="ProtNLM"/>
    </source>
</evidence>